<dbReference type="CDD" id="cd00037">
    <property type="entry name" value="CLECT"/>
    <property type="match status" value="1"/>
</dbReference>
<feature type="signal peptide" evidence="4">
    <location>
        <begin position="1"/>
        <end position="23"/>
    </location>
</feature>
<feature type="compositionally biased region" description="Polar residues" evidence="3">
    <location>
        <begin position="2762"/>
        <end position="2773"/>
    </location>
</feature>
<feature type="domain" description="C-type lectin" evidence="5">
    <location>
        <begin position="3258"/>
        <end position="3383"/>
    </location>
</feature>
<feature type="region of interest" description="Disordered" evidence="3">
    <location>
        <begin position="2853"/>
        <end position="2893"/>
    </location>
</feature>
<reference evidence="8 9" key="1">
    <citation type="submission" date="2024-02" db="EMBL/GenBank/DDBJ databases">
        <authorList>
            <person name="Daric V."/>
            <person name="Darras S."/>
        </authorList>
    </citation>
    <scope>NUCLEOTIDE SEQUENCE [LARGE SCALE GENOMIC DNA]</scope>
</reference>
<feature type="region of interest" description="Disordered" evidence="3">
    <location>
        <begin position="2745"/>
        <end position="2773"/>
    </location>
</feature>
<dbReference type="SUPFAM" id="SSF49899">
    <property type="entry name" value="Concanavalin A-like lectins/glucanases"/>
    <property type="match status" value="2"/>
</dbReference>
<dbReference type="Proteomes" id="UP001642483">
    <property type="component" value="Unassembled WGS sequence"/>
</dbReference>
<dbReference type="PANTHER" id="PTHR23282">
    <property type="entry name" value="APICAL ENDOSOMAL GLYCOPROTEIN PRECURSOR"/>
    <property type="match status" value="1"/>
</dbReference>
<dbReference type="InterPro" id="IPR013320">
    <property type="entry name" value="ConA-like_dom_sf"/>
</dbReference>
<dbReference type="CDD" id="cd06263">
    <property type="entry name" value="MAM"/>
    <property type="match status" value="2"/>
</dbReference>
<dbReference type="Gene3D" id="2.60.40.10">
    <property type="entry name" value="Immunoglobulins"/>
    <property type="match status" value="1"/>
</dbReference>
<dbReference type="PROSITE" id="PS00740">
    <property type="entry name" value="MAM_1"/>
    <property type="match status" value="2"/>
</dbReference>
<dbReference type="InterPro" id="IPR051560">
    <property type="entry name" value="MAM_domain-containing"/>
</dbReference>
<evidence type="ECO:0000256" key="3">
    <source>
        <dbReference type="SAM" id="MobiDB-lite"/>
    </source>
</evidence>
<evidence type="ECO:0000313" key="8">
    <source>
        <dbReference type="EMBL" id="CAK8676682.1"/>
    </source>
</evidence>
<name>A0ABP0FEB5_CLALP</name>
<dbReference type="InterPro" id="IPR018378">
    <property type="entry name" value="C-type_lectin_CS"/>
</dbReference>
<keyword evidence="4" id="KW-0732">Signal</keyword>
<evidence type="ECO:0000259" key="6">
    <source>
        <dbReference type="PROSITE" id="PS50060"/>
    </source>
</evidence>
<dbReference type="SUPFAM" id="SSF56436">
    <property type="entry name" value="C-type lectin-like"/>
    <property type="match status" value="1"/>
</dbReference>
<evidence type="ECO:0000259" key="7">
    <source>
        <dbReference type="PROSITE" id="PS50853"/>
    </source>
</evidence>
<dbReference type="PROSITE" id="PS00615">
    <property type="entry name" value="C_TYPE_LECTIN_1"/>
    <property type="match status" value="1"/>
</dbReference>
<evidence type="ECO:0000313" key="9">
    <source>
        <dbReference type="Proteomes" id="UP001642483"/>
    </source>
</evidence>
<feature type="domain" description="MAM" evidence="6">
    <location>
        <begin position="3085"/>
        <end position="3249"/>
    </location>
</feature>
<dbReference type="SUPFAM" id="SSF49265">
    <property type="entry name" value="Fibronectin type III"/>
    <property type="match status" value="1"/>
</dbReference>
<feature type="region of interest" description="Disordered" evidence="3">
    <location>
        <begin position="160"/>
        <end position="201"/>
    </location>
</feature>
<feature type="coiled-coil region" evidence="2">
    <location>
        <begin position="439"/>
        <end position="466"/>
    </location>
</feature>
<dbReference type="InterPro" id="IPR013783">
    <property type="entry name" value="Ig-like_fold"/>
</dbReference>
<dbReference type="CDD" id="cd00063">
    <property type="entry name" value="FN3"/>
    <property type="match status" value="1"/>
</dbReference>
<protein>
    <submittedName>
        <fullName evidence="8">Uncharacterized protein</fullName>
    </submittedName>
</protein>
<dbReference type="Gene3D" id="3.10.100.10">
    <property type="entry name" value="Mannose-Binding Protein A, subunit A"/>
    <property type="match status" value="1"/>
</dbReference>
<feature type="coiled-coil region" evidence="2">
    <location>
        <begin position="2321"/>
        <end position="2377"/>
    </location>
</feature>
<feature type="domain" description="Fibronectin type-III" evidence="7">
    <location>
        <begin position="2774"/>
        <end position="2861"/>
    </location>
</feature>
<gene>
    <name evidence="8" type="ORF">CVLEPA_LOCUS6130</name>
</gene>
<feature type="chain" id="PRO_5046492396" evidence="4">
    <location>
        <begin position="24"/>
        <end position="3388"/>
    </location>
</feature>
<comment type="caution">
    <text evidence="8">The sequence shown here is derived from an EMBL/GenBank/DDBJ whole genome shotgun (WGS) entry which is preliminary data.</text>
</comment>
<dbReference type="Gene3D" id="2.60.120.200">
    <property type="match status" value="2"/>
</dbReference>
<dbReference type="SMART" id="SM00034">
    <property type="entry name" value="CLECT"/>
    <property type="match status" value="1"/>
</dbReference>
<dbReference type="SMART" id="SM00137">
    <property type="entry name" value="MAM"/>
    <property type="match status" value="2"/>
</dbReference>
<evidence type="ECO:0000256" key="2">
    <source>
        <dbReference type="SAM" id="Coils"/>
    </source>
</evidence>
<feature type="region of interest" description="Disordered" evidence="3">
    <location>
        <begin position="45"/>
        <end position="67"/>
    </location>
</feature>
<keyword evidence="9" id="KW-1185">Reference proteome</keyword>
<evidence type="ECO:0000256" key="1">
    <source>
        <dbReference type="ARBA" id="ARBA00023157"/>
    </source>
</evidence>
<accession>A0ABP0FEB5</accession>
<dbReference type="Pfam" id="PF00059">
    <property type="entry name" value="Lectin_C"/>
    <property type="match status" value="1"/>
</dbReference>
<dbReference type="InterPro" id="IPR016186">
    <property type="entry name" value="C-type_lectin-like/link_sf"/>
</dbReference>
<dbReference type="InterPro" id="IPR036116">
    <property type="entry name" value="FN3_sf"/>
</dbReference>
<proteinExistence type="predicted"/>
<keyword evidence="2" id="KW-0175">Coiled coil</keyword>
<dbReference type="Pfam" id="PF00041">
    <property type="entry name" value="fn3"/>
    <property type="match status" value="1"/>
</dbReference>
<dbReference type="PANTHER" id="PTHR23282:SF146">
    <property type="entry name" value="RT07201P-RELATED"/>
    <property type="match status" value="1"/>
</dbReference>
<dbReference type="InterPro" id="IPR016187">
    <property type="entry name" value="CTDL_fold"/>
</dbReference>
<dbReference type="InterPro" id="IPR000998">
    <property type="entry name" value="MAM_dom"/>
</dbReference>
<feature type="coiled-coil region" evidence="2">
    <location>
        <begin position="1210"/>
        <end position="1279"/>
    </location>
</feature>
<dbReference type="SMART" id="SM00060">
    <property type="entry name" value="FN3"/>
    <property type="match status" value="1"/>
</dbReference>
<dbReference type="InterPro" id="IPR001304">
    <property type="entry name" value="C-type_lectin-like"/>
</dbReference>
<feature type="coiled-coil region" evidence="2">
    <location>
        <begin position="1670"/>
        <end position="1704"/>
    </location>
</feature>
<dbReference type="Gene3D" id="1.10.287.1490">
    <property type="match status" value="1"/>
</dbReference>
<dbReference type="PRINTS" id="PR00020">
    <property type="entry name" value="MAMDOMAIN"/>
</dbReference>
<dbReference type="PROSITE" id="PS50041">
    <property type="entry name" value="C_TYPE_LECTIN_2"/>
    <property type="match status" value="1"/>
</dbReference>
<dbReference type="Pfam" id="PF00629">
    <property type="entry name" value="MAM"/>
    <property type="match status" value="2"/>
</dbReference>
<dbReference type="InterPro" id="IPR003961">
    <property type="entry name" value="FN3_dom"/>
</dbReference>
<feature type="compositionally biased region" description="Low complexity" evidence="3">
    <location>
        <begin position="2857"/>
        <end position="2893"/>
    </location>
</feature>
<feature type="compositionally biased region" description="Low complexity" evidence="3">
    <location>
        <begin position="47"/>
        <end position="61"/>
    </location>
</feature>
<feature type="domain" description="MAM" evidence="6">
    <location>
        <begin position="2921"/>
        <end position="3082"/>
    </location>
</feature>
<keyword evidence="1" id="KW-1015">Disulfide bond</keyword>
<sequence>MKHLWKILVWIPLFICLEHFVNSQMQNGINLGGRRVSPVRIAAPRTQLQQRGQSPSRQQPSFNQYAPNPNFLNPAFLSRRMNTVEAEVRRISGALSALSSNLRISLSNTLTERLGQVQQDVQAYDVRIADNLRNVDRVSQELEYITNSNANMQKRMDRIEAKQRSQEESIEELESLLESRKKEPSPTSDTPDETALRTTGSEKLDQLSSTLNTLGMRMNDTDSIILGYETYFQSFATNINRISEKTDTLQRSSITNAQSLSQLREDMYNIQNVVQIMQEDDNKDEQHPNAYDSVGFSNLTTAFDELKNNVRLIEENQDIQSSAIQNISALLDSQPNNAETVPDYGDSSLYGDDTQLVMELATTVATLEESVKQVQENQLISFEHFGQRLSELESETTTQQRATLNLQTRVEDLEGNLQTEPESEEIPVSLEEFSYVETDDEASDQLRNLQNQLNNLNMTVTRHSQILLGYNTDIPAEHFAPVNFESQSRIASNVSFITNDTVDYYFSSDDDVLGAPDSIPTEKDRYEIVTTELLERRLQAYRAELNSENVSGGVSFQGINNDLNVQRTRIDTLSRTVNDLKARLPDKNEYINGHQSYPFNVPEKNNRQTHLEFDLNALNLSVAAQGLMLSETIGTLDDYRRRLRIQEDQEQSRMDELQQIRSLFQNASQSISQMSLSVAEHQLTISGILESLQMEDNILLDFNQQIYEIQLSMDALNRTVSPLTRQSPSKEEGNERIVKATAQFPISHNDVKEMDGKNFVSQAEFLALADALTGVAVRADVATKLYKSLENRLENVSFTGYEMPQRMNHSLVEMQEKFDVVQTTVGFQQSVIASLSEANSRLENDVSKMLSFIRPLRDNITSLRHDVDFVGTDRDFIHFLEVSVRNLRTDVVEQRKMLGNQRKRIRYLENTKLDSLSKDSNIVMLNESFAAADITNHEAFHNLSSHNIASNTSVKRLQDQVATIIRRLDNRQDTRDAALASANQFSNNKTVLYGQLKNFPVTMRILETQVQSLQEALQVLPQLSSKVDTIHSMRNLVFQNAADITTFHQSVADLEQEIDRMTRTTTTIQFKNERLNAYQADLRSQFNSTKKRLDQSNDRVSQLFRKFIIFGRYLSGNTTELKDRIQASEVRHDDSDQRFVTVSDRVVNLEGELRQQVSLETLRHNDINTDLIRTKRILKNTEETTTRNSDSIVTLLRSISEESNTRSNAFAEHDDEIQSLRQQLSSLESQNTNVKHKVSQQEQRVLEMSNTQVRNSGSLARLQAQYQTSSEDIQKLNVDLVPIKNDIYVQINKLSTMESDFAELRETSTSRTSNLLSIRQTMITINDEVNSLQQSVQRSDAFMRRAEQAIQKHRSDISFVMDFSTNHSLAIERLKQRIISRGQDSFSNVTREILSEMELLDYNLQNVRDEVSAMKRGTTIRENSAIDFETRLTELANSATNYQNKIRTNKELIDRTRNDVSRNLDRVRELDRGLRDQRTATQDLQQVVILNRNEIASMGDAKDGVDRVKDDFDRLLARQENRTRVLRNTLDTVNGRVSGLQQDLNGHESTLRTLRQDRISFQDNIDQIYRSSANLEELLRVTVTDLESLKRNFEHNAGTRSNVQMLEERTSQIRSEFNSALQTINTNENKVSRVQADIERMTNSIADVISSIRNRDRDSRARESSRLGEIRNVRNQVERTSALLRNAQRELQRNSERLHALDGQILDINTRLAQPFIPHAPEPPQETKNQVDEEDDLLSSSGWIGVPQMQLPVKISNSLLDTFNISSFFNDTHWMGLINTVSQQVRVLTNTVDSIRGDLKEQQLTLDQRGEQIAIVLNQSSQNKQQVNDAALSLLPLVTSHENDLQYLFEKMGDFDSLSFDDLKSEVQSFQEDILKSKDLYKSYELFVNKTNEDLSFVKLRFEERLSIEEEARANISRRFYDIAGAVSNISLDISEHLHVTTEDKLNLTQEAISNLENRFLNISVKLTDLSNLSKELTNGTSFANNKNADLGNVTKNLENALRQRIDSSSESLAEELENLTTLFGTVKKNLDFLIQKIEVIKENLTNDVSADNHTHDEVNQLQAISRSTKQMQTQITSLSGQVSQVKRQRSDAYKILLDKLTENEASLNSVILKLSMQESLLKEHNTTLKSVQGDLKALCNRKNSYQNVSGKMYSSSAVLMSNVIPDLIIELANKLEAFNTTIQSLVTNAVNEESTYTDFQSYTYEYVPGEEQVEVVAKEDVPSVTSEYVESTSSQEFLMAITQNLVNVNSHMAQTLRQIVKEMRSEHLNAVPDNQREISDDGYMNGIELMNMTLMNISKRFNEIEILKHSPSPSSNQGVLDDVMASIGSLRQQVQKLQTERGEKSDNLTRFLFNNVEQLRNEVVFCRMDLANLQTDITLFNVTLSGYSETEDLQDVSMRNMLLMQEKQGRAIDDWKTQSGNFAQQLQNTTLEFQQRMEGNEERVFQRLTEVSQQIGLDQDTLMSEVFSLSDDVASVNFTLDSVLAFITALQEDIRTRTLGVESIPVLRNTMEQHEDFISSILQLQREQETAMNAIFATSSSYEALLSSVSDKLEEVSEDIDTNKNRITDLTNKTTKGKEQYGEEFQNELIALQQQLNNSTSQISEVKSKLESRLNEFDTNINITIQNIEGNIFDIQREIADGEAADQTLDLTLMTHSTELKGLSRSIHTAEQMLRTLSDTVTLNSNQLTLVSNEFLRRSNQGSAFLLLTQITANHTSKLRDLEDQVAILSRNQNPTSVRIVVPPIRSNPARPTTPIKVTPTGPSDQPTSLIPSPTGLRVVSATSTDLTVSWNPAIGINKYRLILRNLADRQETLQITAVAPPVTINNLSPSGQYTLTLHSVINNHISKPTYAFGETAPRPSARPAVPRTSSTTTTTTPTTMTTTTTASTTTSTTASTYDVNAISADISQPQTNVAEDTVFSCDFDNRNICGFTNDHLGNFDWTQHNGTTSSSDTGPTNDHTRGDETGFYMYIEASRPRVENDVARLLSPVMDPTDGACLEFYYHMFGVGIGDFNVMLQLENGTSHHLWSESGDHGNQWNKAKATLVSDHSFTIVFEATVGSNFHSDTALDDVNIKHGACPKPLFQCDFDQGSLCGFIQDSDDDFDWIPNSGATSSADTGPIADNTLENSSGFYLYLESSDPRQTGDITRLSSPLMNPTNAQCLQFYYHMHGSDIGTLNVYLRQRSNVDDLGVPIWSKTGPQGFRWFRGRTSVVSSDSFQFVFEGVRGLDYHGDIAIDDISIRNGLCEQPVCSVGLRFGDVCYKVVKDGKTYLEASAHCRSNGGILATIKTQVQQDFIMVLLNKEGFRWTFFWIGLDDLGREGHFVYSDDTPLDLGANNFGMWAPDEPNDALGDEDCVNIEMSSDKRVWKDVPCNRKNWFICQYPFSQ</sequence>
<evidence type="ECO:0000256" key="4">
    <source>
        <dbReference type="SAM" id="SignalP"/>
    </source>
</evidence>
<feature type="coiled-coil region" evidence="2">
    <location>
        <begin position="2554"/>
        <end position="2610"/>
    </location>
</feature>
<evidence type="ECO:0000259" key="5">
    <source>
        <dbReference type="PROSITE" id="PS50041"/>
    </source>
</evidence>
<dbReference type="PROSITE" id="PS50060">
    <property type="entry name" value="MAM_2"/>
    <property type="match status" value="2"/>
</dbReference>
<organism evidence="8 9">
    <name type="scientific">Clavelina lepadiformis</name>
    <name type="common">Light-bulb sea squirt</name>
    <name type="synonym">Ascidia lepadiformis</name>
    <dbReference type="NCBI Taxonomy" id="159417"/>
    <lineage>
        <taxon>Eukaryota</taxon>
        <taxon>Metazoa</taxon>
        <taxon>Chordata</taxon>
        <taxon>Tunicata</taxon>
        <taxon>Ascidiacea</taxon>
        <taxon>Aplousobranchia</taxon>
        <taxon>Clavelinidae</taxon>
        <taxon>Clavelina</taxon>
    </lineage>
</organism>
<dbReference type="PROSITE" id="PS50853">
    <property type="entry name" value="FN3"/>
    <property type="match status" value="1"/>
</dbReference>
<dbReference type="EMBL" id="CAWYQH010000035">
    <property type="protein sequence ID" value="CAK8676682.1"/>
    <property type="molecule type" value="Genomic_DNA"/>
</dbReference>